<accession>A0A0A9AUJ7</accession>
<name>A0A0A9AUJ7_ARUDO</name>
<reference evidence="1" key="1">
    <citation type="submission" date="2014-09" db="EMBL/GenBank/DDBJ databases">
        <authorList>
            <person name="Magalhaes I.L.F."/>
            <person name="Oliveira U."/>
            <person name="Santos F.R."/>
            <person name="Vidigal T.H.D.A."/>
            <person name="Brescovit A.D."/>
            <person name="Santos A.J."/>
        </authorList>
    </citation>
    <scope>NUCLEOTIDE SEQUENCE</scope>
    <source>
        <tissue evidence="1">Shoot tissue taken approximately 20 cm above the soil surface</tissue>
    </source>
</reference>
<evidence type="ECO:0000313" key="1">
    <source>
        <dbReference type="EMBL" id="JAD50762.1"/>
    </source>
</evidence>
<reference evidence="1" key="2">
    <citation type="journal article" date="2015" name="Data Brief">
        <title>Shoot transcriptome of the giant reed, Arundo donax.</title>
        <authorList>
            <person name="Barrero R.A."/>
            <person name="Guerrero F.D."/>
            <person name="Moolhuijzen P."/>
            <person name="Goolsby J.A."/>
            <person name="Tidwell J."/>
            <person name="Bellgard S.E."/>
            <person name="Bellgard M.I."/>
        </authorList>
    </citation>
    <scope>NUCLEOTIDE SEQUENCE</scope>
    <source>
        <tissue evidence="1">Shoot tissue taken approximately 20 cm above the soil surface</tissue>
    </source>
</reference>
<organism evidence="1">
    <name type="scientific">Arundo donax</name>
    <name type="common">Giant reed</name>
    <name type="synonym">Donax arundinaceus</name>
    <dbReference type="NCBI Taxonomy" id="35708"/>
    <lineage>
        <taxon>Eukaryota</taxon>
        <taxon>Viridiplantae</taxon>
        <taxon>Streptophyta</taxon>
        <taxon>Embryophyta</taxon>
        <taxon>Tracheophyta</taxon>
        <taxon>Spermatophyta</taxon>
        <taxon>Magnoliopsida</taxon>
        <taxon>Liliopsida</taxon>
        <taxon>Poales</taxon>
        <taxon>Poaceae</taxon>
        <taxon>PACMAD clade</taxon>
        <taxon>Arundinoideae</taxon>
        <taxon>Arundineae</taxon>
        <taxon>Arundo</taxon>
    </lineage>
</organism>
<proteinExistence type="predicted"/>
<sequence length="58" mass="6591">MQDETLHVLENVKTKTAIRSKSPWKCLSCCSHAAWCYSCLIHCILLTSTPSPTETFYL</sequence>
<protein>
    <submittedName>
        <fullName evidence="1">Uncharacterized protein</fullName>
    </submittedName>
</protein>
<dbReference type="EMBL" id="GBRH01247133">
    <property type="protein sequence ID" value="JAD50762.1"/>
    <property type="molecule type" value="Transcribed_RNA"/>
</dbReference>
<dbReference type="AlphaFoldDB" id="A0A0A9AUJ7"/>